<comment type="caution">
    <text evidence="3">The sequence shown here is derived from an EMBL/GenBank/DDBJ whole genome shotgun (WGS) entry which is preliminary data.</text>
</comment>
<gene>
    <name evidence="3" type="ORF">TWF481_010476</name>
</gene>
<reference evidence="3 4" key="1">
    <citation type="submission" date="2023-08" db="EMBL/GenBank/DDBJ databases">
        <authorList>
            <person name="Palmer J.M."/>
        </authorList>
    </citation>
    <scope>NUCLEOTIDE SEQUENCE [LARGE SCALE GENOMIC DNA]</scope>
    <source>
        <strain evidence="3 4">TWF481</strain>
    </source>
</reference>
<feature type="region of interest" description="Disordered" evidence="1">
    <location>
        <begin position="120"/>
        <end position="154"/>
    </location>
</feature>
<sequence>MKAQARATILREAKAKTLDLWRNCSSTAVDSPIRKTVDCQGVLLKNFFDIERENRELYFPPQPLGCIFNKSGIPEGMGYGVYDFDPAMVNTLNYLIILAFFFLLEWVWLKVCGIISPAAKSTPPEGPSAQPQIDPTVKPKADLQSTPKQSEAPLCDVWVRDQNTPDQTAKLTAEPTLTARAASVEPVSLLNQPGPSTIPTTVPEPESEAETVQSERPHKRKRNTRYFRPQESH</sequence>
<evidence type="ECO:0000256" key="1">
    <source>
        <dbReference type="SAM" id="MobiDB-lite"/>
    </source>
</evidence>
<keyword evidence="2" id="KW-1133">Transmembrane helix</keyword>
<keyword evidence="4" id="KW-1185">Reference proteome</keyword>
<dbReference type="AlphaFoldDB" id="A0AAV9W294"/>
<protein>
    <submittedName>
        <fullName evidence="3">Uncharacterized protein</fullName>
    </submittedName>
</protein>
<dbReference type="Proteomes" id="UP001370758">
    <property type="component" value="Unassembled WGS sequence"/>
</dbReference>
<feature type="transmembrane region" description="Helical" evidence="2">
    <location>
        <begin position="92"/>
        <end position="109"/>
    </location>
</feature>
<name>A0AAV9W294_9PEZI</name>
<evidence type="ECO:0000256" key="2">
    <source>
        <dbReference type="SAM" id="Phobius"/>
    </source>
</evidence>
<evidence type="ECO:0000313" key="4">
    <source>
        <dbReference type="Proteomes" id="UP001370758"/>
    </source>
</evidence>
<organism evidence="3 4">
    <name type="scientific">Arthrobotrys musiformis</name>
    <dbReference type="NCBI Taxonomy" id="47236"/>
    <lineage>
        <taxon>Eukaryota</taxon>
        <taxon>Fungi</taxon>
        <taxon>Dikarya</taxon>
        <taxon>Ascomycota</taxon>
        <taxon>Pezizomycotina</taxon>
        <taxon>Orbiliomycetes</taxon>
        <taxon>Orbiliales</taxon>
        <taxon>Orbiliaceae</taxon>
        <taxon>Arthrobotrys</taxon>
    </lineage>
</organism>
<accession>A0AAV9W294</accession>
<evidence type="ECO:0000313" key="3">
    <source>
        <dbReference type="EMBL" id="KAK6500120.1"/>
    </source>
</evidence>
<feature type="region of interest" description="Disordered" evidence="1">
    <location>
        <begin position="184"/>
        <end position="233"/>
    </location>
</feature>
<feature type="compositionally biased region" description="Polar residues" evidence="1">
    <location>
        <begin position="189"/>
        <end position="200"/>
    </location>
</feature>
<dbReference type="EMBL" id="JAVHJL010000007">
    <property type="protein sequence ID" value="KAK6500120.1"/>
    <property type="molecule type" value="Genomic_DNA"/>
</dbReference>
<proteinExistence type="predicted"/>
<keyword evidence="2" id="KW-0812">Transmembrane</keyword>
<keyword evidence="2" id="KW-0472">Membrane</keyword>